<evidence type="ECO:0000313" key="3">
    <source>
        <dbReference type="Proteomes" id="UP000242519"/>
    </source>
</evidence>
<dbReference type="EMBL" id="MZNU01000361">
    <property type="protein sequence ID" value="OWO99393.1"/>
    <property type="molecule type" value="Genomic_DNA"/>
</dbReference>
<sequence>MESAEEDIDSNENRSISTPALGLMIGSATSQEASALALTPRTANSNGLWTSNQSSLLGTRLSVDPALKSAPPGPPLMVPAASTSNLTTLPESLIGNPLTSKIWVPLETFALFQEFPLELRRMVYNEALPAPSVLQLGYTIRKKKSKEVTVSNALFYPQLDNDFSKAHLYAQREIGLLSAHRESREVYIRAMPINMPMTIKGRRSLKGALHLSHEDLIYLDTFWRFATDSRVFPLNRTIQALVGQKWTGQITRIAFSKMDFREAFGTDTYDSYIALLPGTLPRLQEIKIAEHEFREYVPSGPGPVTDSSQNHILLRYQKVDPNEPHDPSWSSHWRWRTYCNYDQILQDKICKNATAISANWMPVISPL</sequence>
<reference evidence="2 3" key="1">
    <citation type="submission" date="2017-04" db="EMBL/GenBank/DDBJ databases">
        <title>Draft genome sequence of Marssonina coronaria NL1: causal agent of apple blotch.</title>
        <authorList>
            <person name="Cheng Q."/>
        </authorList>
    </citation>
    <scope>NUCLEOTIDE SEQUENCE [LARGE SCALE GENOMIC DNA]</scope>
    <source>
        <strain evidence="2 3">NL1</strain>
    </source>
</reference>
<dbReference type="Pfam" id="PF20150">
    <property type="entry name" value="2EXR"/>
    <property type="match status" value="1"/>
</dbReference>
<evidence type="ECO:0000259" key="1">
    <source>
        <dbReference type="Pfam" id="PF20150"/>
    </source>
</evidence>
<name>A0A218YWR4_9HELO</name>
<protein>
    <recommendedName>
        <fullName evidence="1">2EXR domain-containing protein</fullName>
    </recommendedName>
</protein>
<accession>A0A218YWR4</accession>
<proteinExistence type="predicted"/>
<keyword evidence="3" id="KW-1185">Reference proteome</keyword>
<dbReference type="InParanoid" id="A0A218YWR4"/>
<organism evidence="2 3">
    <name type="scientific">Diplocarpon coronariae</name>
    <dbReference type="NCBI Taxonomy" id="2795749"/>
    <lineage>
        <taxon>Eukaryota</taxon>
        <taxon>Fungi</taxon>
        <taxon>Dikarya</taxon>
        <taxon>Ascomycota</taxon>
        <taxon>Pezizomycotina</taxon>
        <taxon>Leotiomycetes</taxon>
        <taxon>Helotiales</taxon>
        <taxon>Drepanopezizaceae</taxon>
        <taxon>Diplocarpon</taxon>
    </lineage>
</organism>
<gene>
    <name evidence="2" type="ORF">B2J93_8790</name>
</gene>
<dbReference type="OrthoDB" id="3544045at2759"/>
<feature type="domain" description="2EXR" evidence="1">
    <location>
        <begin position="109"/>
        <end position="188"/>
    </location>
</feature>
<dbReference type="AlphaFoldDB" id="A0A218YWR4"/>
<dbReference type="Proteomes" id="UP000242519">
    <property type="component" value="Unassembled WGS sequence"/>
</dbReference>
<dbReference type="InterPro" id="IPR045518">
    <property type="entry name" value="2EXR"/>
</dbReference>
<evidence type="ECO:0000313" key="2">
    <source>
        <dbReference type="EMBL" id="OWO99393.1"/>
    </source>
</evidence>
<comment type="caution">
    <text evidence="2">The sequence shown here is derived from an EMBL/GenBank/DDBJ whole genome shotgun (WGS) entry which is preliminary data.</text>
</comment>